<evidence type="ECO:0000313" key="2">
    <source>
        <dbReference type="Proteomes" id="UP000001194"/>
    </source>
</evidence>
<dbReference type="PANTHER" id="PTHR31912">
    <property type="entry name" value="IP13529P"/>
    <property type="match status" value="1"/>
</dbReference>
<dbReference type="OrthoDB" id="2246127at2759"/>
<dbReference type="InParanoid" id="B0DHP5"/>
<dbReference type="KEGG" id="lbc:LACBIDRAFT_329329"/>
<sequence length="994" mass="113814">MVKKFPHQRASWQQLWDIRFVVYLYPLSCAFVLDDCGLSVTMNQLPHCQQHLAHGFVKKSDIFNIDYSHVNQVTMWARPVFAVLFENVHRTKSDGLHPEYLTTSCFFLMECGTPNVPSFKALRKKQKDLTEQMNVQPKMHTSAMGNTFWMNHPIDLLALDWANPLVRDFIHVYPEMTSTVSESWQAAKYLEEVSMDELSPMWADWEHNPHRHFYVGEIAQLCDNRFVIPVRWILFKKVVHAEVYQATRNEVGLFVLHDPQIFRVEANTLRYNLLDLQVQYTHVSFHPPHLNHPHLNVVQLPHPVREIAAGRPVFVLRIMPWADDVSGNRSKQYNAHMNIYVANVNLPHWKLAQEFFVRFVSTSPHASSSEQFDALSEDIKSDSWHPAYDCTLKEEILFRLRAHVLPADNPQQAESSSNAGSNANYWCRADMSGGPDEPGTPCTPEETITSIKNQIWTACLGSQEAVDTLQTKTGVKDRTAIYWIQQLVDKAREMQQDHLYKPGIRDARLDDRRIKGPEREAIKAGIKTDIQKELYEWVFTQPAERYEEIPIDDLLLGVNKYIWYQTNKVWDKKKDELFATRLQSSSIDGLTLSPLRAHYMAQYKNSLIGKHFKALQQLGVFHLHDDLCSKDLLNLWKANGELGAMTWFPEIKDMDSYLSDLEVLINNVLDLWAVVDPSHIQYKYKLHVLPHLKEDIRRFGPAVLFATEVFECWNAVFRLCSVLSNHQAPSHDIAVTLADMERFKHQVSGGWWKDSCGNYTQAGTRVRSFLLGNKELQRRLGWVNTANIQAGSVKLKSKTTQDPKSWRDALGAAWTAETDKEGTWIVCKHVISIAQDVCMIGSWVFLKDSCHSLNLRRKGPKDAPAVHMGCILNILAPKMLPQLTAGTVVLVELFNISGANDPHLNMPVLTPSGGTVSASPEHDCQGCGCTAVELLIRQGRDMTQRTRKTIQHADNARYFINTHALHNANLLRETLPRELTKPVPYFADRRAQHE</sequence>
<dbReference type="GeneID" id="6079213"/>
<dbReference type="RefSeq" id="XP_001883548.1">
    <property type="nucleotide sequence ID" value="XM_001883513.1"/>
</dbReference>
<name>B0DHP5_LACBS</name>
<dbReference type="Proteomes" id="UP000001194">
    <property type="component" value="Unassembled WGS sequence"/>
</dbReference>
<dbReference type="EMBL" id="DS547111">
    <property type="protein sequence ID" value="EDR05872.1"/>
    <property type="molecule type" value="Genomic_DNA"/>
</dbReference>
<dbReference type="HOGENOM" id="CLU_004591_2_0_1"/>
<protein>
    <submittedName>
        <fullName evidence="1">Predicted protein</fullName>
    </submittedName>
</protein>
<dbReference type="AlphaFoldDB" id="B0DHP5"/>
<proteinExistence type="predicted"/>
<reference evidence="1 2" key="1">
    <citation type="journal article" date="2008" name="Nature">
        <title>The genome of Laccaria bicolor provides insights into mycorrhizal symbiosis.</title>
        <authorList>
            <person name="Martin F."/>
            <person name="Aerts A."/>
            <person name="Ahren D."/>
            <person name="Brun A."/>
            <person name="Danchin E.G.J."/>
            <person name="Duchaussoy F."/>
            <person name="Gibon J."/>
            <person name="Kohler A."/>
            <person name="Lindquist E."/>
            <person name="Pereda V."/>
            <person name="Salamov A."/>
            <person name="Shapiro H.J."/>
            <person name="Wuyts J."/>
            <person name="Blaudez D."/>
            <person name="Buee M."/>
            <person name="Brokstein P."/>
            <person name="Canbaeck B."/>
            <person name="Cohen D."/>
            <person name="Courty P.E."/>
            <person name="Coutinho P.M."/>
            <person name="Delaruelle C."/>
            <person name="Detter J.C."/>
            <person name="Deveau A."/>
            <person name="DiFazio S."/>
            <person name="Duplessis S."/>
            <person name="Fraissinet-Tachet L."/>
            <person name="Lucic E."/>
            <person name="Frey-Klett P."/>
            <person name="Fourrey C."/>
            <person name="Feussner I."/>
            <person name="Gay G."/>
            <person name="Grimwood J."/>
            <person name="Hoegger P.J."/>
            <person name="Jain P."/>
            <person name="Kilaru S."/>
            <person name="Labbe J."/>
            <person name="Lin Y.C."/>
            <person name="Legue V."/>
            <person name="Le Tacon F."/>
            <person name="Marmeisse R."/>
            <person name="Melayah D."/>
            <person name="Montanini B."/>
            <person name="Muratet M."/>
            <person name="Nehls U."/>
            <person name="Niculita-Hirzel H."/>
            <person name="Oudot-Le Secq M.P."/>
            <person name="Peter M."/>
            <person name="Quesneville H."/>
            <person name="Rajashekar B."/>
            <person name="Reich M."/>
            <person name="Rouhier N."/>
            <person name="Schmutz J."/>
            <person name="Yin T."/>
            <person name="Chalot M."/>
            <person name="Henrissat B."/>
            <person name="Kuees U."/>
            <person name="Lucas S."/>
            <person name="Van de Peer Y."/>
            <person name="Podila G.K."/>
            <person name="Polle A."/>
            <person name="Pukkila P.J."/>
            <person name="Richardson P.M."/>
            <person name="Rouze P."/>
            <person name="Sanders I.R."/>
            <person name="Stajich J.E."/>
            <person name="Tunlid A."/>
            <person name="Tuskan G."/>
            <person name="Grigoriev I.V."/>
        </authorList>
    </citation>
    <scope>NUCLEOTIDE SEQUENCE [LARGE SCALE GENOMIC DNA]</scope>
    <source>
        <strain evidence="2">S238N-H82 / ATCC MYA-4686</strain>
    </source>
</reference>
<accession>B0DHP5</accession>
<evidence type="ECO:0000313" key="1">
    <source>
        <dbReference type="EMBL" id="EDR05872.1"/>
    </source>
</evidence>
<gene>
    <name evidence="1" type="ORF">LACBIDRAFT_329329</name>
</gene>
<keyword evidence="2" id="KW-1185">Reference proteome</keyword>
<organism evidence="2">
    <name type="scientific">Laccaria bicolor (strain S238N-H82 / ATCC MYA-4686)</name>
    <name type="common">Bicoloured deceiver</name>
    <name type="synonym">Laccaria laccata var. bicolor</name>
    <dbReference type="NCBI Taxonomy" id="486041"/>
    <lineage>
        <taxon>Eukaryota</taxon>
        <taxon>Fungi</taxon>
        <taxon>Dikarya</taxon>
        <taxon>Basidiomycota</taxon>
        <taxon>Agaricomycotina</taxon>
        <taxon>Agaricomycetes</taxon>
        <taxon>Agaricomycetidae</taxon>
        <taxon>Agaricales</taxon>
        <taxon>Agaricineae</taxon>
        <taxon>Hydnangiaceae</taxon>
        <taxon>Laccaria</taxon>
    </lineage>
</organism>
<dbReference type="PANTHER" id="PTHR31912:SF34">
    <property type="entry name" value="NOTOCHORD-RELATED PROTEIN"/>
    <property type="match status" value="1"/>
</dbReference>